<dbReference type="SUPFAM" id="SSF46934">
    <property type="entry name" value="UBA-like"/>
    <property type="match status" value="1"/>
</dbReference>
<evidence type="ECO:0000256" key="1">
    <source>
        <dbReference type="ARBA" id="ARBA00004419"/>
    </source>
</evidence>
<dbReference type="PANTHER" id="PTHR20930">
    <property type="entry name" value="OVARIAN CARCINOMA ANTIGEN CA125-RELATED"/>
    <property type="match status" value="1"/>
</dbReference>
<dbReference type="InterPro" id="IPR056893">
    <property type="entry name" value="UBA_Nbr1_C"/>
</dbReference>
<evidence type="ECO:0000313" key="10">
    <source>
        <dbReference type="EMBL" id="KAH7365190.1"/>
    </source>
</evidence>
<dbReference type="SMART" id="SM00291">
    <property type="entry name" value="ZnF_ZZ"/>
    <property type="match status" value="1"/>
</dbReference>
<feature type="domain" description="ZZ-type" evidence="9">
    <location>
        <begin position="234"/>
        <end position="284"/>
    </location>
</feature>
<dbReference type="Gene3D" id="2.60.40.10">
    <property type="entry name" value="Immunoglobulins"/>
    <property type="match status" value="1"/>
</dbReference>
<gene>
    <name evidence="10" type="ORF">KP509_18G013100</name>
</gene>
<dbReference type="Proteomes" id="UP000825935">
    <property type="component" value="Chromosome 18"/>
</dbReference>
<keyword evidence="5" id="KW-0968">Cytoplasmic vesicle</keyword>
<dbReference type="PROSITE" id="PS50030">
    <property type="entry name" value="UBA"/>
    <property type="match status" value="1"/>
</dbReference>
<dbReference type="InterPro" id="IPR000270">
    <property type="entry name" value="PB1_dom"/>
</dbReference>
<evidence type="ECO:0000256" key="6">
    <source>
        <dbReference type="PROSITE-ProRule" id="PRU00228"/>
    </source>
</evidence>
<feature type="compositionally biased region" description="Polar residues" evidence="7">
    <location>
        <begin position="102"/>
        <end position="117"/>
    </location>
</feature>
<dbReference type="GO" id="GO:0005776">
    <property type="term" value="C:autophagosome"/>
    <property type="evidence" value="ECO:0007669"/>
    <property type="project" value="UniProtKB-SubCell"/>
</dbReference>
<dbReference type="Gene3D" id="1.10.8.10">
    <property type="entry name" value="DNA helicase RuvA subunit, C-terminal domain"/>
    <property type="match status" value="2"/>
</dbReference>
<comment type="caution">
    <text evidence="10">The sequence shown here is derived from an EMBL/GenBank/DDBJ whole genome shotgun (WGS) entry which is preliminary data.</text>
</comment>
<dbReference type="Pfam" id="PF00564">
    <property type="entry name" value="PB1"/>
    <property type="match status" value="1"/>
</dbReference>
<keyword evidence="4" id="KW-0862">Zinc</keyword>
<dbReference type="InterPro" id="IPR013783">
    <property type="entry name" value="Ig-like_fold"/>
</dbReference>
<dbReference type="InterPro" id="IPR043145">
    <property type="entry name" value="Znf_ZZ_sf"/>
</dbReference>
<dbReference type="CDD" id="cd14947">
    <property type="entry name" value="NBR1_like"/>
    <property type="match status" value="1"/>
</dbReference>
<dbReference type="InterPro" id="IPR015940">
    <property type="entry name" value="UBA"/>
</dbReference>
<dbReference type="EMBL" id="CM035423">
    <property type="protein sequence ID" value="KAH7365190.1"/>
    <property type="molecule type" value="Genomic_DNA"/>
</dbReference>
<dbReference type="InterPro" id="IPR032350">
    <property type="entry name" value="Nbr1_FW"/>
</dbReference>
<dbReference type="Gene3D" id="3.10.20.90">
    <property type="entry name" value="Phosphatidylinositol 3-kinase Catalytic Subunit, Chain A, domain 1"/>
    <property type="match status" value="1"/>
</dbReference>
<dbReference type="Pfam" id="PF16158">
    <property type="entry name" value="N_BRCA1_IG"/>
    <property type="match status" value="1"/>
</dbReference>
<evidence type="ECO:0000259" key="9">
    <source>
        <dbReference type="PROSITE" id="PS50135"/>
    </source>
</evidence>
<dbReference type="SUPFAM" id="SSF54277">
    <property type="entry name" value="CAD &amp; PB1 domains"/>
    <property type="match status" value="1"/>
</dbReference>
<dbReference type="PANTHER" id="PTHR20930:SF0">
    <property type="entry name" value="PROTEIN ILRUN"/>
    <property type="match status" value="1"/>
</dbReference>
<feature type="region of interest" description="Disordered" evidence="7">
    <location>
        <begin position="102"/>
        <end position="136"/>
    </location>
</feature>
<accession>A0A8T2SQX4</accession>
<dbReference type="OrthoDB" id="661148at2759"/>
<dbReference type="Pfam" id="PF00569">
    <property type="entry name" value="ZZ"/>
    <property type="match status" value="1"/>
</dbReference>
<dbReference type="InterPro" id="IPR009060">
    <property type="entry name" value="UBA-like_sf"/>
</dbReference>
<proteinExistence type="predicted"/>
<keyword evidence="3 6" id="KW-0863">Zinc-finger</keyword>
<sequence>MLSYTKPLAFIVQIKHKETLRRWVVSETVPLRSSDFSLTMQQVESKVRGFFRLADDQVLHITYMDKEGDVVTVADDQDLMDACIVQQLNPLRLKVEVLGNTQSPSADSVSRTEFSPSVQVGGGQQQSTYSDSPFPDTINSARASKHAFPQATADAIKQFIQKCTQNIDPNLQPAIVLKNVQKAFKEFIKIIVHEGQKLAPQNAVPSQENIPYNRCPSRPSVNSQPDVDENQVVHVGVRCDECNMYPIKGLRYKSTKIFNYDLCSACYLKMGNASDYQKFEKPKFSCHGSLHPSSSLGKGTSKWTSPFVSGSDGWKTECPFLHTPSVTSILNPSKKYDAVLVKELSLFDTPELATCARFTWIICLKNTGSLPWPQGTKFVHIGGDNLGLELELVLKLPEEGLSVGLETDVSVEMRAPEKPGNYIAHWCLMTPCGEKFGQCFWTALQVTKEAEQPYQALVQCRKDDDITQTVKDTTELHGDAIHAPDSDAINCSKLSQNKALESCITSNGRSLVNGPPQSTQFIVSSFADHDFDSDDTDGFSMVEKPEDAGTLKMAQTPVAASQFTFSQPNNVVKEHYGVSTPTIFSNEEMNLHELESMGFKNRNLNAILLQKNRQDLQLTLDDLLLGSGWDNLLKDLEEMGFDDANTNLRLLIKNEGSIKHVVKELMEIEKLNSGH</sequence>
<dbReference type="SUPFAM" id="SSF57850">
    <property type="entry name" value="RING/U-box"/>
    <property type="match status" value="1"/>
</dbReference>
<evidence type="ECO:0000313" key="11">
    <source>
        <dbReference type="Proteomes" id="UP000825935"/>
    </source>
</evidence>
<evidence type="ECO:0000256" key="2">
    <source>
        <dbReference type="ARBA" id="ARBA00022723"/>
    </source>
</evidence>
<name>A0A8T2SQX4_CERRI</name>
<evidence type="ECO:0000256" key="5">
    <source>
        <dbReference type="ARBA" id="ARBA00023329"/>
    </source>
</evidence>
<dbReference type="Pfam" id="PF24932">
    <property type="entry name" value="UBA_NBR1_C"/>
    <property type="match status" value="2"/>
</dbReference>
<dbReference type="SMART" id="SM00666">
    <property type="entry name" value="PB1"/>
    <property type="match status" value="1"/>
</dbReference>
<dbReference type="GO" id="GO:0008270">
    <property type="term" value="F:zinc ion binding"/>
    <property type="evidence" value="ECO:0007669"/>
    <property type="project" value="UniProtKB-KW"/>
</dbReference>
<evidence type="ECO:0000256" key="7">
    <source>
        <dbReference type="SAM" id="MobiDB-lite"/>
    </source>
</evidence>
<evidence type="ECO:0000256" key="3">
    <source>
        <dbReference type="ARBA" id="ARBA00022771"/>
    </source>
</evidence>
<feature type="compositionally biased region" description="Polar residues" evidence="7">
    <location>
        <begin position="127"/>
        <end position="136"/>
    </location>
</feature>
<protein>
    <submittedName>
        <fullName evidence="10">Uncharacterized protein</fullName>
    </submittedName>
</protein>
<evidence type="ECO:0000259" key="8">
    <source>
        <dbReference type="PROSITE" id="PS50030"/>
    </source>
</evidence>
<feature type="domain" description="UBA" evidence="8">
    <location>
        <begin position="584"/>
        <end position="626"/>
    </location>
</feature>
<organism evidence="10 11">
    <name type="scientific">Ceratopteris richardii</name>
    <name type="common">Triangle waterfern</name>
    <dbReference type="NCBI Taxonomy" id="49495"/>
    <lineage>
        <taxon>Eukaryota</taxon>
        <taxon>Viridiplantae</taxon>
        <taxon>Streptophyta</taxon>
        <taxon>Embryophyta</taxon>
        <taxon>Tracheophyta</taxon>
        <taxon>Polypodiopsida</taxon>
        <taxon>Polypodiidae</taxon>
        <taxon>Polypodiales</taxon>
        <taxon>Pteridineae</taxon>
        <taxon>Pteridaceae</taxon>
        <taxon>Parkerioideae</taxon>
        <taxon>Ceratopteris</taxon>
    </lineage>
</organism>
<dbReference type="AlphaFoldDB" id="A0A8T2SQX4"/>
<reference evidence="10" key="1">
    <citation type="submission" date="2021-08" db="EMBL/GenBank/DDBJ databases">
        <title>WGS assembly of Ceratopteris richardii.</title>
        <authorList>
            <person name="Marchant D.B."/>
            <person name="Chen G."/>
            <person name="Jenkins J."/>
            <person name="Shu S."/>
            <person name="Leebens-Mack J."/>
            <person name="Grimwood J."/>
            <person name="Schmutz J."/>
            <person name="Soltis P."/>
            <person name="Soltis D."/>
            <person name="Chen Z.-H."/>
        </authorList>
    </citation>
    <scope>NUCLEOTIDE SEQUENCE</scope>
    <source>
        <strain evidence="10">Whitten #5841</strain>
        <tissue evidence="10">Leaf</tissue>
    </source>
</reference>
<dbReference type="Gene3D" id="3.30.60.90">
    <property type="match status" value="1"/>
</dbReference>
<dbReference type="CDD" id="cd14319">
    <property type="entry name" value="UBA_NBR1"/>
    <property type="match status" value="1"/>
</dbReference>
<keyword evidence="2" id="KW-0479">Metal-binding</keyword>
<dbReference type="InterPro" id="IPR000433">
    <property type="entry name" value="Znf_ZZ"/>
</dbReference>
<evidence type="ECO:0000256" key="4">
    <source>
        <dbReference type="ARBA" id="ARBA00022833"/>
    </source>
</evidence>
<keyword evidence="11" id="KW-1185">Reference proteome</keyword>
<dbReference type="GO" id="GO:0031410">
    <property type="term" value="C:cytoplasmic vesicle"/>
    <property type="evidence" value="ECO:0007669"/>
    <property type="project" value="UniProtKB-KW"/>
</dbReference>
<comment type="subcellular location">
    <subcellularLocation>
        <location evidence="1">Cytoplasmic vesicle</location>
        <location evidence="1">Autophagosome</location>
    </subcellularLocation>
</comment>
<dbReference type="OMA" id="SAINECP"/>
<dbReference type="PROSITE" id="PS50135">
    <property type="entry name" value="ZF_ZZ_2"/>
    <property type="match status" value="1"/>
</dbReference>